<dbReference type="InterPro" id="IPR012132">
    <property type="entry name" value="GMC_OxRdtase"/>
</dbReference>
<dbReference type="Gene3D" id="3.50.50.60">
    <property type="entry name" value="FAD/NAD(P)-binding domain"/>
    <property type="match status" value="1"/>
</dbReference>
<comment type="cofactor">
    <cofactor evidence="1">
        <name>FAD</name>
        <dbReference type="ChEBI" id="CHEBI:57692"/>
    </cofactor>
</comment>
<name>A0A6G6WG66_9ACTN</name>
<dbReference type="InterPro" id="IPR036188">
    <property type="entry name" value="FAD/NAD-bd_sf"/>
</dbReference>
<dbReference type="InterPro" id="IPR000172">
    <property type="entry name" value="GMC_OxRdtase_N"/>
</dbReference>
<dbReference type="KEGG" id="nano:G5V58_17420"/>
<dbReference type="SUPFAM" id="SSF51905">
    <property type="entry name" value="FAD/NAD(P)-binding domain"/>
    <property type="match status" value="1"/>
</dbReference>
<keyword evidence="7" id="KW-1185">Reference proteome</keyword>
<dbReference type="PROSITE" id="PS00624">
    <property type="entry name" value="GMC_OXRED_2"/>
    <property type="match status" value="1"/>
</dbReference>
<keyword evidence="3" id="KW-0285">Flavoprotein</keyword>
<dbReference type="PANTHER" id="PTHR11552:SF147">
    <property type="entry name" value="CHOLINE DEHYDROGENASE, MITOCHONDRIAL"/>
    <property type="match status" value="1"/>
</dbReference>
<sequence>MAGERADSYDYVIVGAGSAGAVLAARLSEDPGRSVLLLEAGGECDVDEVHIPAAFASLFKTRWDWNYTTTEQKQLHGRAAYWPRMKALGGCSSMNAMIYIRGNRLDYDTWRDQYGATGWGFEDVLPYFTRAEHNARLGGPLHGQDGPLWVEDRVYTHELSSAFVDSAVSAGLKPTDDFNGVSQEGAGQYQVTCKGGRRWSTDEGYLKPARSRSNLTVATGAFATALVLDGDRATGVTFRQGAGTHTVSARREVLLCGGAVNSPQLLMLSGIGPAAHLRDVGVESRVDLAGVGANLQDHPAVPLIWHTHGVTDLAQLNNLRNFVRWKARGTGPLASNIGEAGAFFASRDGLAAPDLQIHMAPAGFYDNGLHEPHHAMVTAAPTLVSVASRGTLRLRSADPSWQPAIDAAYFDDQADLDAMLAGLRRTFEICTQGALAAYVGKPWQLPESPSDEDLVEHARTWAQTLYHPTSTCAMGSGEDAVVSPTLEVRGVAGLRVVDASVMPAVVRGNTNAPTIMIAEKAADLIKESA</sequence>
<gene>
    <name evidence="6" type="ORF">G5V58_17420</name>
</gene>
<evidence type="ECO:0000256" key="2">
    <source>
        <dbReference type="ARBA" id="ARBA00010790"/>
    </source>
</evidence>
<dbReference type="PANTHER" id="PTHR11552">
    <property type="entry name" value="GLUCOSE-METHANOL-CHOLINE GMC OXIDOREDUCTASE"/>
    <property type="match status" value="1"/>
</dbReference>
<keyword evidence="4" id="KW-0274">FAD</keyword>
<evidence type="ECO:0000256" key="3">
    <source>
        <dbReference type="ARBA" id="ARBA00022630"/>
    </source>
</evidence>
<dbReference type="GO" id="GO:0050660">
    <property type="term" value="F:flavin adenine dinucleotide binding"/>
    <property type="evidence" value="ECO:0007669"/>
    <property type="project" value="InterPro"/>
</dbReference>
<reference evidence="6 7" key="1">
    <citation type="submission" date="2020-02" db="EMBL/GenBank/DDBJ databases">
        <title>Full genome sequence of Nocardioides sp. R-3366.</title>
        <authorList>
            <person name="Im W.-T."/>
        </authorList>
    </citation>
    <scope>NUCLEOTIDE SEQUENCE [LARGE SCALE GENOMIC DNA]</scope>
    <source>
        <strain evidence="6 7">R-3366</strain>
    </source>
</reference>
<dbReference type="PIRSF" id="PIRSF000137">
    <property type="entry name" value="Alcohol_oxidase"/>
    <property type="match status" value="1"/>
</dbReference>
<evidence type="ECO:0000259" key="5">
    <source>
        <dbReference type="PROSITE" id="PS00624"/>
    </source>
</evidence>
<dbReference type="Proteomes" id="UP000502996">
    <property type="component" value="Chromosome"/>
</dbReference>
<dbReference type="AlphaFoldDB" id="A0A6G6WG66"/>
<dbReference type="RefSeq" id="WP_165235516.1">
    <property type="nucleotide sequence ID" value="NZ_CP049257.1"/>
</dbReference>
<dbReference type="EMBL" id="CP049257">
    <property type="protein sequence ID" value="QIG44318.1"/>
    <property type="molecule type" value="Genomic_DNA"/>
</dbReference>
<organism evidence="6 7">
    <name type="scientific">Nocardioides anomalus</name>
    <dbReference type="NCBI Taxonomy" id="2712223"/>
    <lineage>
        <taxon>Bacteria</taxon>
        <taxon>Bacillati</taxon>
        <taxon>Actinomycetota</taxon>
        <taxon>Actinomycetes</taxon>
        <taxon>Propionibacteriales</taxon>
        <taxon>Nocardioidaceae</taxon>
        <taxon>Nocardioides</taxon>
    </lineage>
</organism>
<proteinExistence type="inferred from homology"/>
<dbReference type="SUPFAM" id="SSF54373">
    <property type="entry name" value="FAD-linked reductases, C-terminal domain"/>
    <property type="match status" value="1"/>
</dbReference>
<dbReference type="Pfam" id="PF00732">
    <property type="entry name" value="GMC_oxred_N"/>
    <property type="match status" value="1"/>
</dbReference>
<evidence type="ECO:0000256" key="1">
    <source>
        <dbReference type="ARBA" id="ARBA00001974"/>
    </source>
</evidence>
<evidence type="ECO:0000256" key="4">
    <source>
        <dbReference type="ARBA" id="ARBA00022827"/>
    </source>
</evidence>
<feature type="domain" description="Glucose-methanol-choline oxidoreductase N-terminal" evidence="5">
    <location>
        <begin position="258"/>
        <end position="272"/>
    </location>
</feature>
<dbReference type="Pfam" id="PF05199">
    <property type="entry name" value="GMC_oxred_C"/>
    <property type="match status" value="1"/>
</dbReference>
<comment type="similarity">
    <text evidence="2">Belongs to the GMC oxidoreductase family.</text>
</comment>
<dbReference type="GO" id="GO:0016614">
    <property type="term" value="F:oxidoreductase activity, acting on CH-OH group of donors"/>
    <property type="evidence" value="ECO:0007669"/>
    <property type="project" value="InterPro"/>
</dbReference>
<protein>
    <submittedName>
        <fullName evidence="6">NAD(P)-binding protein</fullName>
    </submittedName>
</protein>
<dbReference type="InterPro" id="IPR007867">
    <property type="entry name" value="GMC_OxRtase_C"/>
</dbReference>
<dbReference type="Gene3D" id="3.30.560.10">
    <property type="entry name" value="Glucose Oxidase, domain 3"/>
    <property type="match status" value="1"/>
</dbReference>
<evidence type="ECO:0000313" key="7">
    <source>
        <dbReference type="Proteomes" id="UP000502996"/>
    </source>
</evidence>
<evidence type="ECO:0000313" key="6">
    <source>
        <dbReference type="EMBL" id="QIG44318.1"/>
    </source>
</evidence>
<accession>A0A6G6WG66</accession>